<evidence type="ECO:0000313" key="1">
    <source>
        <dbReference type="EMBL" id="MBB6070669.1"/>
    </source>
</evidence>
<evidence type="ECO:0008006" key="3">
    <source>
        <dbReference type="Google" id="ProtNLM"/>
    </source>
</evidence>
<gene>
    <name evidence="1" type="ORF">HNQ61_002290</name>
</gene>
<dbReference type="AlphaFoldDB" id="A0A841GY67"/>
<evidence type="ECO:0000313" key="2">
    <source>
        <dbReference type="Proteomes" id="UP000582837"/>
    </source>
</evidence>
<protein>
    <recommendedName>
        <fullName evidence="3">DUF2071 domain-containing protein</fullName>
    </recommendedName>
</protein>
<organism evidence="1 2">
    <name type="scientific">Longimicrobium terrae</name>
    <dbReference type="NCBI Taxonomy" id="1639882"/>
    <lineage>
        <taxon>Bacteria</taxon>
        <taxon>Pseudomonadati</taxon>
        <taxon>Gemmatimonadota</taxon>
        <taxon>Longimicrobiia</taxon>
        <taxon>Longimicrobiales</taxon>
        <taxon>Longimicrobiaceae</taxon>
        <taxon>Longimicrobium</taxon>
    </lineage>
</organism>
<name>A0A841GY67_9BACT</name>
<dbReference type="InterPro" id="IPR018644">
    <property type="entry name" value="DUF2071"/>
</dbReference>
<comment type="caution">
    <text evidence="1">The sequence shown here is derived from an EMBL/GenBank/DDBJ whole genome shotgun (WGS) entry which is preliminary data.</text>
</comment>
<accession>A0A841GY67</accession>
<dbReference type="Pfam" id="PF09844">
    <property type="entry name" value="DUF2071"/>
    <property type="match status" value="1"/>
</dbReference>
<sequence length="248" mass="27905">MADSAPDEPARGAFLTAEWRWLAMLNYEMPPALLRPLVPAGTELDAWNGVTYASVVGFRFLNTRVLGIPIPFHRNFEELNLRFYVRRKGPEGWRRGVVFIKEIVPRMAIAAVARWVYNENYAALPMRHRVTVRPGTGGDVEYGWRHRRRPSLLRVAVTGDSAPLVAGSEEEFITEHYWGYARQRDGGCVEYQVQHPRWNVWRAESAVLDGDVGALYGSAFAECLSGPPRSALLADGSPVTVRRGVRIV</sequence>
<dbReference type="RefSeq" id="WP_170034526.1">
    <property type="nucleotide sequence ID" value="NZ_JABDTL010000001.1"/>
</dbReference>
<keyword evidence="2" id="KW-1185">Reference proteome</keyword>
<dbReference type="EMBL" id="JACHIA010000005">
    <property type="protein sequence ID" value="MBB6070669.1"/>
    <property type="molecule type" value="Genomic_DNA"/>
</dbReference>
<reference evidence="1 2" key="1">
    <citation type="submission" date="2020-08" db="EMBL/GenBank/DDBJ databases">
        <title>Genomic Encyclopedia of Type Strains, Phase IV (KMG-IV): sequencing the most valuable type-strain genomes for metagenomic binning, comparative biology and taxonomic classification.</title>
        <authorList>
            <person name="Goeker M."/>
        </authorList>
    </citation>
    <scope>NUCLEOTIDE SEQUENCE [LARGE SCALE GENOMIC DNA]</scope>
    <source>
        <strain evidence="1 2">DSM 29007</strain>
    </source>
</reference>
<dbReference type="PANTHER" id="PTHR39186">
    <property type="entry name" value="DUF2071 FAMILY PROTEIN"/>
    <property type="match status" value="1"/>
</dbReference>
<dbReference type="Proteomes" id="UP000582837">
    <property type="component" value="Unassembled WGS sequence"/>
</dbReference>
<dbReference type="PANTHER" id="PTHR39186:SF1">
    <property type="entry name" value="DUF2071 DOMAIN-CONTAINING PROTEIN"/>
    <property type="match status" value="1"/>
</dbReference>
<proteinExistence type="predicted"/>